<keyword evidence="3 6" id="KW-0812">Transmembrane</keyword>
<dbReference type="EMBL" id="CP002042">
    <property type="protein sequence ID" value="ADH64432.1"/>
    <property type="molecule type" value="Genomic_DNA"/>
</dbReference>
<feature type="transmembrane region" description="Helical" evidence="6">
    <location>
        <begin position="71"/>
        <end position="92"/>
    </location>
</feature>
<keyword evidence="2" id="KW-1003">Cell membrane</keyword>
<dbReference type="Proteomes" id="UP000001916">
    <property type="component" value="Chromosome"/>
</dbReference>
<gene>
    <name evidence="7" type="ordered locus">Mesil_2583</name>
</gene>
<dbReference type="GO" id="GO:0005886">
    <property type="term" value="C:plasma membrane"/>
    <property type="evidence" value="ECO:0007669"/>
    <property type="project" value="UniProtKB-SubCell"/>
</dbReference>
<comment type="subcellular location">
    <subcellularLocation>
        <location evidence="1">Cell membrane</location>
        <topology evidence="1">Multi-pass membrane protein</topology>
    </subcellularLocation>
</comment>
<feature type="transmembrane region" description="Helical" evidence="6">
    <location>
        <begin position="39"/>
        <end position="59"/>
    </location>
</feature>
<dbReference type="OrthoDB" id="9789927at2"/>
<evidence type="ECO:0000256" key="3">
    <source>
        <dbReference type="ARBA" id="ARBA00022692"/>
    </source>
</evidence>
<dbReference type="PANTHER" id="PTHR30482:SF17">
    <property type="entry name" value="ABC TRANSPORTER ATP-BINDING PROTEIN"/>
    <property type="match status" value="1"/>
</dbReference>
<evidence type="ECO:0000256" key="5">
    <source>
        <dbReference type="ARBA" id="ARBA00023136"/>
    </source>
</evidence>
<keyword evidence="5 6" id="KW-0472">Membrane</keyword>
<sequence>MPLLLLFGGLLLALPHLVYPVLALDLLLWGLFAMALDLLLGYVGLLSFGHAAFWGTSAYTSALLAKAGLPFPLAVLGGVGVTTLLATAIGFLSIRRQGIYFAMVTLAFAQMVYYIANELRSLTGGENGVQGVPRTLWGLDLSNPLAFYYAALPLVALGFFLAWRTVRSPFGHVLIAVREEEARAQALGYPTTRFKFLDFLLSAGLSALAGGLYALNHGFVALEVVHWSTSGLVVMMAILGGIGTLWGGLLGAAVVLLLRDWLSAWTDAWGVATGIIFVLVVLGFRQGIWGSLIRMWQHRRQAIPKS</sequence>
<feature type="transmembrane region" description="Helical" evidence="6">
    <location>
        <begin position="199"/>
        <end position="220"/>
    </location>
</feature>
<dbReference type="GO" id="GO:0015658">
    <property type="term" value="F:branched-chain amino acid transmembrane transporter activity"/>
    <property type="evidence" value="ECO:0007669"/>
    <property type="project" value="InterPro"/>
</dbReference>
<evidence type="ECO:0000256" key="4">
    <source>
        <dbReference type="ARBA" id="ARBA00022989"/>
    </source>
</evidence>
<organism evidence="7 8">
    <name type="scientific">Allomeiothermus silvanus (strain ATCC 700542 / DSM 9946 / NBRC 106475 / NCIMB 13440 / VI-R2)</name>
    <name type="common">Thermus silvanus</name>
    <dbReference type="NCBI Taxonomy" id="526227"/>
    <lineage>
        <taxon>Bacteria</taxon>
        <taxon>Thermotogati</taxon>
        <taxon>Deinococcota</taxon>
        <taxon>Deinococci</taxon>
        <taxon>Thermales</taxon>
        <taxon>Thermaceae</taxon>
        <taxon>Allomeiothermus</taxon>
    </lineage>
</organism>
<keyword evidence="4 6" id="KW-1133">Transmembrane helix</keyword>
<keyword evidence="8" id="KW-1185">Reference proteome</keyword>
<dbReference type="AlphaFoldDB" id="D7BBH0"/>
<dbReference type="HOGENOM" id="CLU_031365_0_1_0"/>
<proteinExistence type="predicted"/>
<name>D7BBH0_ALLS1</name>
<dbReference type="Pfam" id="PF02653">
    <property type="entry name" value="BPD_transp_2"/>
    <property type="match status" value="1"/>
</dbReference>
<dbReference type="CDD" id="cd06581">
    <property type="entry name" value="TM_PBP1_LivM_like"/>
    <property type="match status" value="1"/>
</dbReference>
<evidence type="ECO:0000256" key="2">
    <source>
        <dbReference type="ARBA" id="ARBA00022475"/>
    </source>
</evidence>
<feature type="transmembrane region" description="Helical" evidence="6">
    <location>
        <begin position="232"/>
        <end position="257"/>
    </location>
</feature>
<dbReference type="RefSeq" id="WP_013158972.1">
    <property type="nucleotide sequence ID" value="NC_014212.1"/>
</dbReference>
<accession>D7BBH0</accession>
<evidence type="ECO:0000256" key="1">
    <source>
        <dbReference type="ARBA" id="ARBA00004651"/>
    </source>
</evidence>
<feature type="transmembrane region" description="Helical" evidence="6">
    <location>
        <begin position="269"/>
        <end position="292"/>
    </location>
</feature>
<dbReference type="eggNOG" id="COG4177">
    <property type="taxonomic scope" value="Bacteria"/>
</dbReference>
<dbReference type="InterPro" id="IPR043428">
    <property type="entry name" value="LivM-like"/>
</dbReference>
<reference evidence="7 8" key="1">
    <citation type="journal article" date="2010" name="Stand. Genomic Sci.">
        <title>Complete genome sequence of Meiothermus silvanus type strain (VI-R2).</title>
        <authorList>
            <person name="Sikorski J."/>
            <person name="Tindall B.J."/>
            <person name="Lowry S."/>
            <person name="Lucas S."/>
            <person name="Nolan M."/>
            <person name="Copeland A."/>
            <person name="Glavina Del Rio T."/>
            <person name="Tice H."/>
            <person name="Cheng J.F."/>
            <person name="Han C."/>
            <person name="Pitluck S."/>
            <person name="Liolios K."/>
            <person name="Ivanova N."/>
            <person name="Mavromatis K."/>
            <person name="Mikhailova N."/>
            <person name="Pati A."/>
            <person name="Goodwin L."/>
            <person name="Chen A."/>
            <person name="Palaniappan K."/>
            <person name="Land M."/>
            <person name="Hauser L."/>
            <person name="Chang Y.J."/>
            <person name="Jeffries C.D."/>
            <person name="Rohde M."/>
            <person name="Goker M."/>
            <person name="Woyke T."/>
            <person name="Bristow J."/>
            <person name="Eisen J.A."/>
            <person name="Markowitz V."/>
            <person name="Hugenholtz P."/>
            <person name="Kyrpides N.C."/>
            <person name="Klenk H.P."/>
            <person name="Lapidus A."/>
        </authorList>
    </citation>
    <scope>NUCLEOTIDE SEQUENCE [LARGE SCALE GENOMIC DNA]</scope>
    <source>
        <strain evidence="8">ATCC 700542 / DSM 9946 / VI-R2</strain>
    </source>
</reference>
<dbReference type="InterPro" id="IPR001851">
    <property type="entry name" value="ABC_transp_permease"/>
</dbReference>
<evidence type="ECO:0000313" key="8">
    <source>
        <dbReference type="Proteomes" id="UP000001916"/>
    </source>
</evidence>
<evidence type="ECO:0000256" key="6">
    <source>
        <dbReference type="SAM" id="Phobius"/>
    </source>
</evidence>
<dbReference type="KEGG" id="msv:Mesil_2583"/>
<dbReference type="PANTHER" id="PTHR30482">
    <property type="entry name" value="HIGH-AFFINITY BRANCHED-CHAIN AMINO ACID TRANSPORT SYSTEM PERMEASE"/>
    <property type="match status" value="1"/>
</dbReference>
<feature type="transmembrane region" description="Helical" evidence="6">
    <location>
        <begin position="145"/>
        <end position="163"/>
    </location>
</feature>
<evidence type="ECO:0000313" key="7">
    <source>
        <dbReference type="EMBL" id="ADH64432.1"/>
    </source>
</evidence>
<dbReference type="STRING" id="526227.Mesil_2583"/>
<feature type="transmembrane region" description="Helical" evidence="6">
    <location>
        <begin position="98"/>
        <end position="116"/>
    </location>
</feature>
<protein>
    <submittedName>
        <fullName evidence="7">Inner-membrane translocator</fullName>
    </submittedName>
</protein>